<keyword evidence="8" id="KW-0808">Transferase</keyword>
<dbReference type="OrthoDB" id="9810880at2"/>
<dbReference type="GO" id="GO:0005524">
    <property type="term" value="F:ATP binding"/>
    <property type="evidence" value="ECO:0007669"/>
    <property type="project" value="UniProtKB-KW"/>
</dbReference>
<gene>
    <name evidence="17" type="ORF">AT575_05085</name>
</gene>
<dbReference type="PANTHER" id="PTHR20858:SF17">
    <property type="entry name" value="HYDROXYMETHYLPYRIMIDINE_PHOSPHOMETHYLPYRIMIDINE KINASE THI20-RELATED"/>
    <property type="match status" value="1"/>
</dbReference>
<evidence type="ECO:0000256" key="2">
    <source>
        <dbReference type="ARBA" id="ARBA00000565"/>
    </source>
</evidence>
<evidence type="ECO:0000256" key="13">
    <source>
        <dbReference type="ARBA" id="ARBA00037917"/>
    </source>
</evidence>
<dbReference type="EC" id="2.7.1.49" evidence="5"/>
<evidence type="ECO:0000256" key="14">
    <source>
        <dbReference type="ARBA" id="ARBA00042102"/>
    </source>
</evidence>
<dbReference type="Gene3D" id="3.40.1190.20">
    <property type="match status" value="1"/>
</dbReference>
<keyword evidence="18" id="KW-1185">Reference proteome</keyword>
<accession>A0A2N8LC86</accession>
<dbReference type="EC" id="2.7.4.7" evidence="6"/>
<name>A0A2N8LC86_9STRE</name>
<sequence>MTQLHTVLTIAGTDPSGGAGVMADLKSFQARNVYGMAVITSLVAQNTCGVRAVENVSVDFIKQELDCVFEDIPPQAIKSGMLASLEIIDLVADYLQDHQDIPYVLDPVMVATRGHRLINEDAIEALRQKLLPLATVITPNLMEAEVIIDRPLTDEVSIIRAGRDIQSLYQVKNVIIKGGHLEGEAIDYLFLEDGSIKMLSSQRVDTKHTHGTGCTFAAVIAAELAKGKSVSQAFSTAKAFITKAIETAPELGKGNGPVNHTTYKGE</sequence>
<keyword evidence="11" id="KW-0067">ATP-binding</keyword>
<comment type="pathway">
    <text evidence="3">Cofactor biosynthesis; thiamine diphosphate biosynthesis; 4-amino-2-methyl-5-diphosphomethylpyrimidine from 5-amino-1-(5-phospho-D-ribosyl)imidazole: step 3/3.</text>
</comment>
<comment type="caution">
    <text evidence="17">The sequence shown here is derived from an EMBL/GenBank/DDBJ whole genome shotgun (WGS) entry which is preliminary data.</text>
</comment>
<evidence type="ECO:0000256" key="4">
    <source>
        <dbReference type="ARBA" id="ARBA00009879"/>
    </source>
</evidence>
<dbReference type="GO" id="GO:0008972">
    <property type="term" value="F:phosphomethylpyrimidine kinase activity"/>
    <property type="evidence" value="ECO:0007669"/>
    <property type="project" value="UniProtKB-EC"/>
</dbReference>
<keyword evidence="9" id="KW-0547">Nucleotide-binding</keyword>
<comment type="catalytic activity">
    <reaction evidence="1">
        <text>4-amino-5-hydroxymethyl-2-methylpyrimidine + ATP = 4-amino-2-methyl-5-(phosphooxymethyl)pyrimidine + ADP + H(+)</text>
        <dbReference type="Rhea" id="RHEA:23096"/>
        <dbReference type="ChEBI" id="CHEBI:15378"/>
        <dbReference type="ChEBI" id="CHEBI:16892"/>
        <dbReference type="ChEBI" id="CHEBI:30616"/>
        <dbReference type="ChEBI" id="CHEBI:58354"/>
        <dbReference type="ChEBI" id="CHEBI:456216"/>
        <dbReference type="EC" id="2.7.1.49"/>
    </reaction>
</comment>
<keyword evidence="12" id="KW-0784">Thiamine biosynthesis</keyword>
<proteinExistence type="inferred from homology"/>
<evidence type="ECO:0000313" key="18">
    <source>
        <dbReference type="Proteomes" id="UP000235963"/>
    </source>
</evidence>
<dbReference type="SUPFAM" id="SSF53613">
    <property type="entry name" value="Ribokinase-like"/>
    <property type="match status" value="1"/>
</dbReference>
<comment type="pathway">
    <text evidence="13">Cofactor biosynthesis; thiamine diphosphate biosynthesis; 4-amino-2-methyl-5-diphosphomethylpyrimidine from 5-amino-1-(5-phospho-D-ribosyl)imidazole: step 2/3.</text>
</comment>
<dbReference type="InterPro" id="IPR029056">
    <property type="entry name" value="Ribokinase-like"/>
</dbReference>
<evidence type="ECO:0000256" key="8">
    <source>
        <dbReference type="ARBA" id="ARBA00022679"/>
    </source>
</evidence>
<evidence type="ECO:0000256" key="9">
    <source>
        <dbReference type="ARBA" id="ARBA00022741"/>
    </source>
</evidence>
<evidence type="ECO:0000256" key="7">
    <source>
        <dbReference type="ARBA" id="ARBA00019161"/>
    </source>
</evidence>
<dbReference type="InterPro" id="IPR004399">
    <property type="entry name" value="HMP/HMP-P_kinase_dom"/>
</dbReference>
<comment type="similarity">
    <text evidence="4">Belongs to the ThiD family.</text>
</comment>
<dbReference type="EMBL" id="LOCM01000020">
    <property type="protein sequence ID" value="PND47770.1"/>
    <property type="molecule type" value="Genomic_DNA"/>
</dbReference>
<evidence type="ECO:0000313" key="17">
    <source>
        <dbReference type="EMBL" id="PND47770.1"/>
    </source>
</evidence>
<evidence type="ECO:0000256" key="6">
    <source>
        <dbReference type="ARBA" id="ARBA00012963"/>
    </source>
</evidence>
<evidence type="ECO:0000256" key="15">
    <source>
        <dbReference type="ARBA" id="ARBA00043176"/>
    </source>
</evidence>
<reference evidence="17 18" key="1">
    <citation type="submission" date="2015-12" db="EMBL/GenBank/DDBJ databases">
        <title>Streptococcus penaeicida sp. nov.</title>
        <authorList>
            <person name="Gomez-Gil B."/>
            <person name="Morales-Covarrubias M."/>
        </authorList>
    </citation>
    <scope>NUCLEOTIDE SEQUENCE [LARGE SCALE GENOMIC DNA]</scope>
    <source>
        <strain evidence="17 18">CAIM 1838</strain>
    </source>
</reference>
<dbReference type="GO" id="GO:0005829">
    <property type="term" value="C:cytosol"/>
    <property type="evidence" value="ECO:0007669"/>
    <property type="project" value="TreeGrafter"/>
</dbReference>
<evidence type="ECO:0000256" key="10">
    <source>
        <dbReference type="ARBA" id="ARBA00022777"/>
    </source>
</evidence>
<comment type="catalytic activity">
    <reaction evidence="2">
        <text>4-amino-2-methyl-5-(phosphooxymethyl)pyrimidine + ATP = 4-amino-2-methyl-5-(diphosphooxymethyl)pyrimidine + ADP</text>
        <dbReference type="Rhea" id="RHEA:19893"/>
        <dbReference type="ChEBI" id="CHEBI:30616"/>
        <dbReference type="ChEBI" id="CHEBI:57841"/>
        <dbReference type="ChEBI" id="CHEBI:58354"/>
        <dbReference type="ChEBI" id="CHEBI:456216"/>
        <dbReference type="EC" id="2.7.4.7"/>
    </reaction>
</comment>
<dbReference type="FunFam" id="3.40.1190.20:FF:000003">
    <property type="entry name" value="Phosphomethylpyrimidine kinase ThiD"/>
    <property type="match status" value="1"/>
</dbReference>
<keyword evidence="10 17" id="KW-0418">Kinase</keyword>
<evidence type="ECO:0000256" key="5">
    <source>
        <dbReference type="ARBA" id="ARBA00012135"/>
    </source>
</evidence>
<dbReference type="Pfam" id="PF08543">
    <property type="entry name" value="Phos_pyr_kin"/>
    <property type="match status" value="1"/>
</dbReference>
<dbReference type="Proteomes" id="UP000235963">
    <property type="component" value="Unassembled WGS sequence"/>
</dbReference>
<evidence type="ECO:0000256" key="12">
    <source>
        <dbReference type="ARBA" id="ARBA00022977"/>
    </source>
</evidence>
<evidence type="ECO:0000256" key="1">
    <source>
        <dbReference type="ARBA" id="ARBA00000151"/>
    </source>
</evidence>
<evidence type="ECO:0000256" key="3">
    <source>
        <dbReference type="ARBA" id="ARBA00004769"/>
    </source>
</evidence>
<protein>
    <recommendedName>
        <fullName evidence="7">Hydroxymethylpyrimidine/phosphomethylpyrimidine kinase</fullName>
        <ecNumber evidence="5">2.7.1.49</ecNumber>
        <ecNumber evidence="6">2.7.4.7</ecNumber>
    </recommendedName>
    <alternativeName>
        <fullName evidence="14">Hydroxymethylpyrimidine kinase</fullName>
    </alternativeName>
    <alternativeName>
        <fullName evidence="15">Hydroxymethylpyrimidine phosphate kinase</fullName>
    </alternativeName>
</protein>
<dbReference type="CDD" id="cd01169">
    <property type="entry name" value="HMPP_kinase"/>
    <property type="match status" value="1"/>
</dbReference>
<dbReference type="InterPro" id="IPR013749">
    <property type="entry name" value="PM/HMP-P_kinase-1"/>
</dbReference>
<feature type="domain" description="Pyridoxamine kinase/Phosphomethylpyrimidine kinase" evidence="16">
    <location>
        <begin position="14"/>
        <end position="259"/>
    </location>
</feature>
<dbReference type="NCBIfam" id="TIGR00097">
    <property type="entry name" value="HMP-P_kinase"/>
    <property type="match status" value="1"/>
</dbReference>
<evidence type="ECO:0000259" key="16">
    <source>
        <dbReference type="Pfam" id="PF08543"/>
    </source>
</evidence>
<dbReference type="GO" id="GO:0009228">
    <property type="term" value="P:thiamine biosynthetic process"/>
    <property type="evidence" value="ECO:0007669"/>
    <property type="project" value="UniProtKB-KW"/>
</dbReference>
<evidence type="ECO:0000256" key="11">
    <source>
        <dbReference type="ARBA" id="ARBA00022840"/>
    </source>
</evidence>
<organism evidence="17 18">
    <name type="scientific">Streptococcus penaeicida</name>
    <dbReference type="NCBI Taxonomy" id="1765960"/>
    <lineage>
        <taxon>Bacteria</taxon>
        <taxon>Bacillati</taxon>
        <taxon>Bacillota</taxon>
        <taxon>Bacilli</taxon>
        <taxon>Lactobacillales</taxon>
        <taxon>Streptococcaceae</taxon>
        <taxon>Streptococcus</taxon>
    </lineage>
</organism>
<dbReference type="PANTHER" id="PTHR20858">
    <property type="entry name" value="PHOSPHOMETHYLPYRIMIDINE KINASE"/>
    <property type="match status" value="1"/>
</dbReference>
<dbReference type="GO" id="GO:0008902">
    <property type="term" value="F:hydroxymethylpyrimidine kinase activity"/>
    <property type="evidence" value="ECO:0007669"/>
    <property type="project" value="UniProtKB-EC"/>
</dbReference>
<dbReference type="AlphaFoldDB" id="A0A2N8LC86"/>
<dbReference type="RefSeq" id="WP_102777450.1">
    <property type="nucleotide sequence ID" value="NZ_CBCSGP010000010.1"/>
</dbReference>